<evidence type="ECO:0000313" key="8">
    <source>
        <dbReference type="Proteomes" id="UP000325081"/>
    </source>
</evidence>
<evidence type="ECO:0000256" key="5">
    <source>
        <dbReference type="ARBA" id="ARBA00023136"/>
    </source>
</evidence>
<evidence type="ECO:0000313" key="7">
    <source>
        <dbReference type="EMBL" id="GER33988.1"/>
    </source>
</evidence>
<dbReference type="InterPro" id="IPR007749">
    <property type="entry name" value="DUF677"/>
</dbReference>
<keyword evidence="3 6" id="KW-0812">Transmembrane</keyword>
<dbReference type="EMBL" id="BKCP01004849">
    <property type="protein sequence ID" value="GER33988.1"/>
    <property type="molecule type" value="Genomic_DNA"/>
</dbReference>
<dbReference type="Proteomes" id="UP000325081">
    <property type="component" value="Unassembled WGS sequence"/>
</dbReference>
<dbReference type="OrthoDB" id="776561at2759"/>
<comment type="subcellular location">
    <subcellularLocation>
        <location evidence="1">Membrane</location>
    </subcellularLocation>
</comment>
<name>A0A5A7PMY6_STRAF</name>
<comment type="caution">
    <text evidence="7">The sequence shown here is derived from an EMBL/GenBank/DDBJ whole genome shotgun (WGS) entry which is preliminary data.</text>
</comment>
<evidence type="ECO:0000256" key="3">
    <source>
        <dbReference type="ARBA" id="ARBA00022692"/>
    </source>
</evidence>
<dbReference type="PANTHER" id="PTHR31113">
    <property type="entry name" value="UPF0496 PROTEIN 3-RELATED"/>
    <property type="match status" value="1"/>
</dbReference>
<evidence type="ECO:0000256" key="4">
    <source>
        <dbReference type="ARBA" id="ARBA00022989"/>
    </source>
</evidence>
<protein>
    <submittedName>
        <fullName evidence="7">Uncharacterized protein</fullName>
    </submittedName>
</protein>
<dbReference type="GO" id="GO:0016020">
    <property type="term" value="C:membrane"/>
    <property type="evidence" value="ECO:0007669"/>
    <property type="project" value="UniProtKB-SubCell"/>
</dbReference>
<evidence type="ECO:0000256" key="2">
    <source>
        <dbReference type="ARBA" id="ARBA00009074"/>
    </source>
</evidence>
<dbReference type="Pfam" id="PF05055">
    <property type="entry name" value="DUF677"/>
    <property type="match status" value="1"/>
</dbReference>
<dbReference type="AlphaFoldDB" id="A0A5A7PMY6"/>
<accession>A0A5A7PMY6</accession>
<keyword evidence="5 6" id="KW-0472">Membrane</keyword>
<reference evidence="8" key="1">
    <citation type="journal article" date="2019" name="Curr. Biol.">
        <title>Genome Sequence of Striga asiatica Provides Insight into the Evolution of Plant Parasitism.</title>
        <authorList>
            <person name="Yoshida S."/>
            <person name="Kim S."/>
            <person name="Wafula E.K."/>
            <person name="Tanskanen J."/>
            <person name="Kim Y.M."/>
            <person name="Honaas L."/>
            <person name="Yang Z."/>
            <person name="Spallek T."/>
            <person name="Conn C.E."/>
            <person name="Ichihashi Y."/>
            <person name="Cheong K."/>
            <person name="Cui S."/>
            <person name="Der J.P."/>
            <person name="Gundlach H."/>
            <person name="Jiao Y."/>
            <person name="Hori C."/>
            <person name="Ishida J.K."/>
            <person name="Kasahara H."/>
            <person name="Kiba T."/>
            <person name="Kim M.S."/>
            <person name="Koo N."/>
            <person name="Laohavisit A."/>
            <person name="Lee Y.H."/>
            <person name="Lumba S."/>
            <person name="McCourt P."/>
            <person name="Mortimer J.C."/>
            <person name="Mutuku J.M."/>
            <person name="Nomura T."/>
            <person name="Sasaki-Sekimoto Y."/>
            <person name="Seto Y."/>
            <person name="Wang Y."/>
            <person name="Wakatake T."/>
            <person name="Sakakibara H."/>
            <person name="Demura T."/>
            <person name="Yamaguchi S."/>
            <person name="Yoneyama K."/>
            <person name="Manabe R.I."/>
            <person name="Nelson D.C."/>
            <person name="Schulman A.H."/>
            <person name="Timko M.P."/>
            <person name="dePamphilis C.W."/>
            <person name="Choi D."/>
            <person name="Shirasu K."/>
        </authorList>
    </citation>
    <scope>NUCLEOTIDE SEQUENCE [LARGE SCALE GENOMIC DNA]</scope>
    <source>
        <strain evidence="8">cv. UVA1</strain>
    </source>
</reference>
<feature type="transmembrane region" description="Helical" evidence="6">
    <location>
        <begin position="212"/>
        <end position="235"/>
    </location>
</feature>
<keyword evidence="4 6" id="KW-1133">Transmembrane helix</keyword>
<gene>
    <name evidence="7" type="ORF">STAS_10169</name>
</gene>
<comment type="similarity">
    <text evidence="2">Belongs to the UPF0496 family.</text>
</comment>
<organism evidence="7 8">
    <name type="scientific">Striga asiatica</name>
    <name type="common">Asiatic witchweed</name>
    <name type="synonym">Buchnera asiatica</name>
    <dbReference type="NCBI Taxonomy" id="4170"/>
    <lineage>
        <taxon>Eukaryota</taxon>
        <taxon>Viridiplantae</taxon>
        <taxon>Streptophyta</taxon>
        <taxon>Embryophyta</taxon>
        <taxon>Tracheophyta</taxon>
        <taxon>Spermatophyta</taxon>
        <taxon>Magnoliopsida</taxon>
        <taxon>eudicotyledons</taxon>
        <taxon>Gunneridae</taxon>
        <taxon>Pentapetalae</taxon>
        <taxon>asterids</taxon>
        <taxon>lamiids</taxon>
        <taxon>Lamiales</taxon>
        <taxon>Orobanchaceae</taxon>
        <taxon>Buchnereae</taxon>
        <taxon>Striga</taxon>
    </lineage>
</organism>
<proteinExistence type="inferred from homology"/>
<evidence type="ECO:0000256" key="1">
    <source>
        <dbReference type="ARBA" id="ARBA00004370"/>
    </source>
</evidence>
<dbReference type="PANTHER" id="PTHR31113:SF20">
    <property type="entry name" value="UPF0496 PROTEIN 2-RELATED"/>
    <property type="match status" value="1"/>
</dbReference>
<evidence type="ECO:0000256" key="6">
    <source>
        <dbReference type="SAM" id="Phobius"/>
    </source>
</evidence>
<keyword evidence="8" id="KW-1185">Reference proteome</keyword>
<sequence>MIKKSHMGKIPWPKLNLPFTKEGKQGKAENERSLMSKPINVNEEYKQAFRTKSYNDIRDKVQCQLETSCVLHEDQPSSSSSTNLCEFLLEPHQEPLIALNLHRFVANYFEITNEASRICGSLLTSIRQARLDRTSIKNVISFVQKSPHCSNWTSDEHRAVHENLVLFASKKNPFSQTGPPNFRELHNGHTLLLHNLTSSQCKKTKKKKRKNLLKRAIVGFIVMMGFGALAFALLLVSNPCLLGLVAPPGLGMWALAHFMKKRAEPEKLLAKVDAGAKGVFVIMNDFETMSRIVKRLDHETEHRKFVADICVRKLGEKKVLKEVVKEFETHETCFMEQLEELEKQIYLCYLDINRSTRMVTKEMMVRC</sequence>